<dbReference type="GO" id="GO:0000781">
    <property type="term" value="C:chromosome, telomeric region"/>
    <property type="evidence" value="ECO:0007669"/>
    <property type="project" value="UniProtKB-SubCell"/>
</dbReference>
<accession>A0AAD5SD95</accession>
<keyword evidence="1" id="KW-0548">Nucleotidyltransferase</keyword>
<dbReference type="AlphaFoldDB" id="A0AAD5SD95"/>
<dbReference type="InterPro" id="IPR003545">
    <property type="entry name" value="Telomerase_RT"/>
</dbReference>
<evidence type="ECO:0000259" key="3">
    <source>
        <dbReference type="Pfam" id="PF21399"/>
    </source>
</evidence>
<proteinExistence type="inferred from homology"/>
<feature type="domain" description="Telomerase reverse transcriptase C-terminal extension" evidence="3">
    <location>
        <begin position="8"/>
        <end position="53"/>
    </location>
</feature>
<keyword evidence="2" id="KW-1133">Transmembrane helix</keyword>
<sequence length="199" mass="22443">MDANHMILIRYLKPKCHAIFLDTPFNTPMVAALNVYQNLLLCAAKFYLHVKVLAEWEVKIGECEEELFGMVISCIELLQFLMRRTDIILNTIKFCGVLIGNRTKSIVAKKAGCRCGVGGLEIRWWVMVAVLLLVIGTDVGCGFRLGLHAFVKVLQTKRTLYQKVLNDLRKEMSGVEFRGIGRQLAAVVNTNLSKTLDLR</sequence>
<feature type="transmembrane region" description="Helical" evidence="2">
    <location>
        <begin position="124"/>
        <end position="147"/>
    </location>
</feature>
<protein>
    <recommendedName>
        <fullName evidence="1">Telomerase reverse transcriptase</fullName>
        <ecNumber evidence="1">2.7.7.49</ecNumber>
    </recommendedName>
    <alternativeName>
        <fullName evidence="1">Telomerase catalytic subunit</fullName>
    </alternativeName>
</protein>
<dbReference type="PANTHER" id="PTHR12066:SF0">
    <property type="entry name" value="TELOMERASE REVERSE TRANSCRIPTASE"/>
    <property type="match status" value="1"/>
</dbReference>
<keyword evidence="1" id="KW-0808">Transferase</keyword>
<keyword evidence="1" id="KW-0695">RNA-directed DNA polymerase</keyword>
<organism evidence="4 5">
    <name type="scientific">Rhizophlyctis rosea</name>
    <dbReference type="NCBI Taxonomy" id="64517"/>
    <lineage>
        <taxon>Eukaryota</taxon>
        <taxon>Fungi</taxon>
        <taxon>Fungi incertae sedis</taxon>
        <taxon>Chytridiomycota</taxon>
        <taxon>Chytridiomycota incertae sedis</taxon>
        <taxon>Chytridiomycetes</taxon>
        <taxon>Rhizophlyctidales</taxon>
        <taxon>Rhizophlyctidaceae</taxon>
        <taxon>Rhizophlyctis</taxon>
    </lineage>
</organism>
<keyword evidence="1" id="KW-0539">Nucleus</keyword>
<dbReference type="PANTHER" id="PTHR12066">
    <property type="entry name" value="TELOMERASE REVERSE TRANSCRIPTASE"/>
    <property type="match status" value="1"/>
</dbReference>
<dbReference type="GO" id="GO:0000333">
    <property type="term" value="C:telomerase catalytic core complex"/>
    <property type="evidence" value="ECO:0007669"/>
    <property type="project" value="TreeGrafter"/>
</dbReference>
<evidence type="ECO:0000313" key="5">
    <source>
        <dbReference type="Proteomes" id="UP001212841"/>
    </source>
</evidence>
<evidence type="ECO:0000256" key="1">
    <source>
        <dbReference type="RuleBase" id="RU365061"/>
    </source>
</evidence>
<gene>
    <name evidence="4" type="ORF">HK097_007670</name>
</gene>
<keyword evidence="1" id="KW-0779">Telomere</keyword>
<dbReference type="EC" id="2.7.7.49" evidence="1"/>
<reference evidence="4" key="1">
    <citation type="submission" date="2020-05" db="EMBL/GenBank/DDBJ databases">
        <title>Phylogenomic resolution of chytrid fungi.</title>
        <authorList>
            <person name="Stajich J.E."/>
            <person name="Amses K."/>
            <person name="Simmons R."/>
            <person name="Seto K."/>
            <person name="Myers J."/>
            <person name="Bonds A."/>
            <person name="Quandt C.A."/>
            <person name="Barry K."/>
            <person name="Liu P."/>
            <person name="Grigoriev I."/>
            <person name="Longcore J.E."/>
            <person name="James T.Y."/>
        </authorList>
    </citation>
    <scope>NUCLEOTIDE SEQUENCE</scope>
    <source>
        <strain evidence="4">JEL0318</strain>
    </source>
</reference>
<keyword evidence="1" id="KW-0158">Chromosome</keyword>
<dbReference type="GO" id="GO:0070034">
    <property type="term" value="F:telomerase RNA binding"/>
    <property type="evidence" value="ECO:0007669"/>
    <property type="project" value="TreeGrafter"/>
</dbReference>
<comment type="catalytic activity">
    <reaction evidence="1">
        <text>DNA(n) + a 2'-deoxyribonucleoside 5'-triphosphate = DNA(n+1) + diphosphate</text>
        <dbReference type="Rhea" id="RHEA:22508"/>
        <dbReference type="Rhea" id="RHEA-COMP:17339"/>
        <dbReference type="Rhea" id="RHEA-COMP:17340"/>
        <dbReference type="ChEBI" id="CHEBI:33019"/>
        <dbReference type="ChEBI" id="CHEBI:61560"/>
        <dbReference type="ChEBI" id="CHEBI:173112"/>
        <dbReference type="EC" id="2.7.7.49"/>
    </reaction>
</comment>
<dbReference type="GO" id="GO:0003720">
    <property type="term" value="F:telomerase activity"/>
    <property type="evidence" value="ECO:0007669"/>
    <property type="project" value="InterPro"/>
</dbReference>
<keyword evidence="1" id="KW-0479">Metal-binding</keyword>
<evidence type="ECO:0000313" key="4">
    <source>
        <dbReference type="EMBL" id="KAJ3051339.1"/>
    </source>
</evidence>
<dbReference type="GO" id="GO:0042162">
    <property type="term" value="F:telomeric DNA binding"/>
    <property type="evidence" value="ECO:0007669"/>
    <property type="project" value="TreeGrafter"/>
</dbReference>
<keyword evidence="5" id="KW-1185">Reference proteome</keyword>
<keyword evidence="2" id="KW-0472">Membrane</keyword>
<dbReference type="Gene3D" id="1.10.357.90">
    <property type="match status" value="1"/>
</dbReference>
<keyword evidence="2" id="KW-0812">Transmembrane</keyword>
<evidence type="ECO:0000256" key="2">
    <source>
        <dbReference type="SAM" id="Phobius"/>
    </source>
</evidence>
<comment type="subcellular location">
    <subcellularLocation>
        <location evidence="1">Nucleus</location>
    </subcellularLocation>
    <subcellularLocation>
        <location evidence="1">Chromosome</location>
        <location evidence="1">Telomere</location>
    </subcellularLocation>
</comment>
<comment type="similarity">
    <text evidence="1">Belongs to the reverse transcriptase family. Telomerase subfamily.</text>
</comment>
<dbReference type="GO" id="GO:0007004">
    <property type="term" value="P:telomere maintenance via telomerase"/>
    <property type="evidence" value="ECO:0007669"/>
    <property type="project" value="TreeGrafter"/>
</dbReference>
<dbReference type="GO" id="GO:0046872">
    <property type="term" value="F:metal ion binding"/>
    <property type="evidence" value="ECO:0007669"/>
    <property type="project" value="UniProtKB-KW"/>
</dbReference>
<comment type="function">
    <text evidence="1">Telomerase is a ribonucleoprotein enzyme essential for the replication of chromosome termini in most eukaryotes. It elongates telomeres. It is a reverse transcriptase that adds simple sequence repeats to chromosome ends by copying a template sequence within the RNA component of the enzyme.</text>
</comment>
<dbReference type="EMBL" id="JADGJD010000407">
    <property type="protein sequence ID" value="KAJ3051339.1"/>
    <property type="molecule type" value="Genomic_DNA"/>
</dbReference>
<dbReference type="Proteomes" id="UP001212841">
    <property type="component" value="Unassembled WGS sequence"/>
</dbReference>
<comment type="caution">
    <text evidence="4">The sequence shown here is derived from an EMBL/GenBank/DDBJ whole genome shotgun (WGS) entry which is preliminary data.</text>
</comment>
<name>A0AAD5SD95_9FUNG</name>
<keyword evidence="1" id="KW-0460">Magnesium</keyword>
<dbReference type="Pfam" id="PF21399">
    <property type="entry name" value="TERT_C"/>
    <property type="match status" value="1"/>
</dbReference>
<dbReference type="InterPro" id="IPR049139">
    <property type="entry name" value="TERT_C"/>
</dbReference>